<dbReference type="PANTHER" id="PTHR33755:SF9">
    <property type="entry name" value="TOXIN PARE1"/>
    <property type="match status" value="1"/>
</dbReference>
<dbReference type="RefSeq" id="WP_066215789.1">
    <property type="nucleotide sequence ID" value="NZ_FNSN01000003.1"/>
</dbReference>
<dbReference type="AlphaFoldDB" id="A0A1H4LJI8"/>
<evidence type="ECO:0000256" key="2">
    <source>
        <dbReference type="ARBA" id="ARBA00022649"/>
    </source>
</evidence>
<organism evidence="4 5">
    <name type="scientific">Arthrobacter woluwensis</name>
    <dbReference type="NCBI Taxonomy" id="156980"/>
    <lineage>
        <taxon>Bacteria</taxon>
        <taxon>Bacillati</taxon>
        <taxon>Actinomycetota</taxon>
        <taxon>Actinomycetes</taxon>
        <taxon>Micrococcales</taxon>
        <taxon>Micrococcaceae</taxon>
        <taxon>Arthrobacter</taxon>
    </lineage>
</organism>
<evidence type="ECO:0000313" key="5">
    <source>
        <dbReference type="Proteomes" id="UP000182652"/>
    </source>
</evidence>
<dbReference type="InterPro" id="IPR035093">
    <property type="entry name" value="RelE/ParE_toxin_dom_sf"/>
</dbReference>
<reference evidence="4 5" key="1">
    <citation type="submission" date="2016-10" db="EMBL/GenBank/DDBJ databases">
        <authorList>
            <person name="de Groot N.N."/>
        </authorList>
    </citation>
    <scope>NUCLEOTIDE SEQUENCE [LARGE SCALE GENOMIC DNA]</scope>
    <source>
        <strain evidence="4 5">DSM 10495</strain>
    </source>
</reference>
<evidence type="ECO:0000256" key="3">
    <source>
        <dbReference type="PIRNR" id="PIRNR029218"/>
    </source>
</evidence>
<comment type="similarity">
    <text evidence="1 3">Belongs to the RelE toxin family.</text>
</comment>
<dbReference type="PIRSF" id="PIRSF029218">
    <property type="entry name" value="ParE"/>
    <property type="match status" value="1"/>
</dbReference>
<dbReference type="PANTHER" id="PTHR33755">
    <property type="entry name" value="TOXIN PARE1-RELATED"/>
    <property type="match status" value="1"/>
</dbReference>
<name>A0A1H4LJI8_9MICC</name>
<dbReference type="InterPro" id="IPR028344">
    <property type="entry name" value="ParE1/4"/>
</dbReference>
<proteinExistence type="inferred from homology"/>
<dbReference type="Pfam" id="PF05016">
    <property type="entry name" value="ParE_toxin"/>
    <property type="match status" value="1"/>
</dbReference>
<dbReference type="EMBL" id="FNSN01000003">
    <property type="protein sequence ID" value="SEB70843.1"/>
    <property type="molecule type" value="Genomic_DNA"/>
</dbReference>
<dbReference type="Gene3D" id="3.30.2310.20">
    <property type="entry name" value="RelE-like"/>
    <property type="match status" value="1"/>
</dbReference>
<dbReference type="InterPro" id="IPR007712">
    <property type="entry name" value="RelE/ParE_toxin"/>
</dbReference>
<gene>
    <name evidence="4" type="ORF">SAMN04489745_1028</name>
</gene>
<keyword evidence="5" id="KW-1185">Reference proteome</keyword>
<evidence type="ECO:0000313" key="4">
    <source>
        <dbReference type="EMBL" id="SEB70843.1"/>
    </source>
</evidence>
<accession>A0A1H4LJI8</accession>
<dbReference type="Proteomes" id="UP000182652">
    <property type="component" value="Unassembled WGS sequence"/>
</dbReference>
<sequence>MSFRLTPAARADLSSIWDYTADRWDTRQAETYIRELHGAMERIAEEPARGRTCDEIRAGYRKYAIGSHLIFYVVAADGVDVIVDVVRVLHQRMDSGRHL</sequence>
<keyword evidence="2" id="KW-1277">Toxin-antitoxin system</keyword>
<protein>
    <recommendedName>
        <fullName evidence="3">Toxin</fullName>
    </recommendedName>
</protein>
<dbReference type="STRING" id="156980.SAMN04489745_1028"/>
<dbReference type="InterPro" id="IPR051803">
    <property type="entry name" value="TA_system_RelE-like_toxin"/>
</dbReference>
<evidence type="ECO:0000256" key="1">
    <source>
        <dbReference type="ARBA" id="ARBA00006226"/>
    </source>
</evidence>